<name>D2ZT21_NEIM2</name>
<sequence>MVRLLSFGFAFDIDYFRVSYFIQWYNLCDGATDLETDMNTVIKLNPLVYEFDSESEADTYSKWLENEIAQARRAPVISNEEATNRLDANRARLLEKLKNAR</sequence>
<gene>
    <name evidence="1" type="ORF">NEIMUCOT_03754</name>
</gene>
<evidence type="ECO:0000313" key="1">
    <source>
        <dbReference type="EMBL" id="EFC89954.1"/>
    </source>
</evidence>
<dbReference type="Proteomes" id="UP000003344">
    <property type="component" value="Unassembled WGS sequence"/>
</dbReference>
<reference evidence="1 2" key="1">
    <citation type="submission" date="2009-10" db="EMBL/GenBank/DDBJ databases">
        <authorList>
            <person name="Weinstock G."/>
            <person name="Sodergren E."/>
            <person name="Clifton S."/>
            <person name="Fulton L."/>
            <person name="Fulton B."/>
            <person name="Courtney L."/>
            <person name="Fronick C."/>
            <person name="Harrison M."/>
            <person name="Strong C."/>
            <person name="Farmer C."/>
            <person name="Delahaunty K."/>
            <person name="Markovic C."/>
            <person name="Hall O."/>
            <person name="Minx P."/>
            <person name="Tomlinson C."/>
            <person name="Mitreva M."/>
            <person name="Nelson J."/>
            <person name="Hou S."/>
            <person name="Wollam A."/>
            <person name="Pepin K.H."/>
            <person name="Johnson M."/>
            <person name="Bhonagiri V."/>
            <person name="Nash W.E."/>
            <person name="Warren W."/>
            <person name="Chinwalla A."/>
            <person name="Mardis E.R."/>
            <person name="Wilson R.K."/>
        </authorList>
    </citation>
    <scope>NUCLEOTIDE SEQUENCE [LARGE SCALE GENOMIC DNA]</scope>
    <source>
        <strain evidence="2">ATCC 25996 / DSM 4631 / NCTC 10774 / M26</strain>
    </source>
</reference>
<dbReference type="AlphaFoldDB" id="D2ZT21"/>
<comment type="caution">
    <text evidence="1">The sequence shown here is derived from an EMBL/GenBank/DDBJ whole genome shotgun (WGS) entry which is preliminary data.</text>
</comment>
<dbReference type="Gene3D" id="6.20.450.20">
    <property type="match status" value="1"/>
</dbReference>
<organism evidence="1 2">
    <name type="scientific">Neisseria mucosa (strain ATCC 25996 / DSM 4631 / NCTC 10774 / M26)</name>
    <dbReference type="NCBI Taxonomy" id="546266"/>
    <lineage>
        <taxon>Bacteria</taxon>
        <taxon>Pseudomonadati</taxon>
        <taxon>Pseudomonadota</taxon>
        <taxon>Betaproteobacteria</taxon>
        <taxon>Neisseriales</taxon>
        <taxon>Neisseriaceae</taxon>
        <taxon>Neisseria</taxon>
    </lineage>
</organism>
<evidence type="ECO:0000313" key="2">
    <source>
        <dbReference type="Proteomes" id="UP000003344"/>
    </source>
</evidence>
<dbReference type="STRING" id="546266.NEIMUCOT_03754"/>
<proteinExistence type="predicted"/>
<protein>
    <submittedName>
        <fullName evidence="1">Uncharacterized protein</fullName>
    </submittedName>
</protein>
<dbReference type="EMBL" id="ACDX02000001">
    <property type="protein sequence ID" value="EFC89954.1"/>
    <property type="molecule type" value="Genomic_DNA"/>
</dbReference>
<dbReference type="eggNOG" id="ENOG5033K85">
    <property type="taxonomic scope" value="Bacteria"/>
</dbReference>
<accession>D2ZT21</accession>